<keyword evidence="3" id="KW-1185">Reference proteome</keyword>
<dbReference type="EMBL" id="KZ819602">
    <property type="protein sequence ID" value="PWN38228.1"/>
    <property type="molecule type" value="Genomic_DNA"/>
</dbReference>
<feature type="domain" description="Metaxin glutathione S-transferase" evidence="1">
    <location>
        <begin position="303"/>
        <end position="358"/>
    </location>
</feature>
<dbReference type="InParanoid" id="A0A316VMB7"/>
<proteinExistence type="predicted"/>
<dbReference type="RefSeq" id="XP_025358530.1">
    <property type="nucleotide sequence ID" value="XM_025498439.1"/>
</dbReference>
<dbReference type="OrthoDB" id="198787at2759"/>
<reference evidence="2 3" key="1">
    <citation type="journal article" date="2018" name="Mol. Biol. Evol.">
        <title>Broad Genomic Sampling Reveals a Smut Pathogenic Ancestry of the Fungal Clade Ustilaginomycotina.</title>
        <authorList>
            <person name="Kijpornyongpan T."/>
            <person name="Mondo S.J."/>
            <person name="Barry K."/>
            <person name="Sandor L."/>
            <person name="Lee J."/>
            <person name="Lipzen A."/>
            <person name="Pangilinan J."/>
            <person name="LaButti K."/>
            <person name="Hainaut M."/>
            <person name="Henrissat B."/>
            <person name="Grigoriev I.V."/>
            <person name="Spatafora J.W."/>
            <person name="Aime M.C."/>
        </authorList>
    </citation>
    <scope>NUCLEOTIDE SEQUENCE [LARGE SCALE GENOMIC DNA]</scope>
    <source>
        <strain evidence="2 3">MCA 3882</strain>
    </source>
</reference>
<dbReference type="InterPro" id="IPR033468">
    <property type="entry name" value="Metaxin_GST"/>
</dbReference>
<accession>A0A316VMB7</accession>
<dbReference type="Proteomes" id="UP000245771">
    <property type="component" value="Unassembled WGS sequence"/>
</dbReference>
<sequence>MAASTSTNNSSTFPVTGWFKSLSSAFPRVTFDAVPIRETCIRPAKYRQNAILYVDQGHPTPRSTGSSSKRWASRDPRCLAWQMQFVFRGIPFECVQVHDDYTALDYHGEGFANVPMILDVDGTVVGQKHLRKWADTVQPFSEECVEKAKGAEARILNSVIQGPLMAGVLLELILLPDNSSSAKSDIPFLARKLQSQLSVQKKAKIAAQIHALRHSSPTSQMPGWVTTMHGLLNTSGGIGSTGTASDEAEDDTDQGLSIAALGFDIDQLDQESIRTEACEAIDILATLYPIGNTQGSEEEAGSSWICGTSSPSQLDAAFFALLHTIMSLPVQSSHKQGSATLRSTVEKYPHLVAYIRRIWTEYVKPLGG</sequence>
<protein>
    <recommendedName>
        <fullName evidence="1">Metaxin glutathione S-transferase domain-containing protein</fullName>
    </recommendedName>
</protein>
<name>A0A316VMB7_9BASI</name>
<evidence type="ECO:0000313" key="2">
    <source>
        <dbReference type="EMBL" id="PWN38228.1"/>
    </source>
</evidence>
<dbReference type="AlphaFoldDB" id="A0A316VMB7"/>
<organism evidence="2 3">
    <name type="scientific">Meira miltonrushii</name>
    <dbReference type="NCBI Taxonomy" id="1280837"/>
    <lineage>
        <taxon>Eukaryota</taxon>
        <taxon>Fungi</taxon>
        <taxon>Dikarya</taxon>
        <taxon>Basidiomycota</taxon>
        <taxon>Ustilaginomycotina</taxon>
        <taxon>Exobasidiomycetes</taxon>
        <taxon>Exobasidiales</taxon>
        <taxon>Brachybasidiaceae</taxon>
        <taxon>Meira</taxon>
    </lineage>
</organism>
<dbReference type="Pfam" id="PF17171">
    <property type="entry name" value="GST_C_6"/>
    <property type="match status" value="1"/>
</dbReference>
<gene>
    <name evidence="2" type="ORF">FA14DRAFT_159890</name>
</gene>
<dbReference type="GeneID" id="37020220"/>
<evidence type="ECO:0000259" key="1">
    <source>
        <dbReference type="Pfam" id="PF17171"/>
    </source>
</evidence>
<evidence type="ECO:0000313" key="3">
    <source>
        <dbReference type="Proteomes" id="UP000245771"/>
    </source>
</evidence>